<dbReference type="OrthoDB" id="275628at2157"/>
<dbReference type="KEGG" id="nay:HYG81_15065"/>
<accession>A0A7D6CNW5</accession>
<dbReference type="InterPro" id="IPR036388">
    <property type="entry name" value="WH-like_DNA-bd_sf"/>
</dbReference>
<dbReference type="Proteomes" id="UP000510869">
    <property type="component" value="Chromosome"/>
</dbReference>
<gene>
    <name evidence="1" type="ORF">HYG81_15065</name>
</gene>
<dbReference type="Gene3D" id="1.10.10.10">
    <property type="entry name" value="Winged helix-like DNA-binding domain superfamily/Winged helix DNA-binding domain"/>
    <property type="match status" value="1"/>
</dbReference>
<reference evidence="1 2" key="1">
    <citation type="submission" date="2020-07" db="EMBL/GenBank/DDBJ databases">
        <title>Natrinema (YPL30) sp. nov. and Haloterrigena xxxxxx (YPL8) sp. nov., isolated from a salt mine.</title>
        <authorList>
            <person name="Cui H."/>
        </authorList>
    </citation>
    <scope>NUCLEOTIDE SEQUENCE [LARGE SCALE GENOMIC DNA]</scope>
    <source>
        <strain evidence="1 2">YPL13</strain>
    </source>
</reference>
<dbReference type="AlphaFoldDB" id="A0A7D6CNW5"/>
<sequence length="81" mass="9741">MALDDDELRDVDRDLLDYLQEGRVTPVYARDRMLEEEKRDITSTYLGQRLQRLEEHDHVKNLFDTGLYELVEDPREEVDDE</sequence>
<proteinExistence type="predicted"/>
<evidence type="ECO:0000313" key="1">
    <source>
        <dbReference type="EMBL" id="QLK25394.1"/>
    </source>
</evidence>
<evidence type="ECO:0008006" key="3">
    <source>
        <dbReference type="Google" id="ProtNLM"/>
    </source>
</evidence>
<keyword evidence="2" id="KW-1185">Reference proteome</keyword>
<evidence type="ECO:0000313" key="2">
    <source>
        <dbReference type="Proteomes" id="UP000510869"/>
    </source>
</evidence>
<name>A0A7D6CNW5_9EURY</name>
<organism evidence="1 2">
    <name type="scientific">Natrinema zhouii</name>
    <dbReference type="NCBI Taxonomy" id="1710539"/>
    <lineage>
        <taxon>Archaea</taxon>
        <taxon>Methanobacteriati</taxon>
        <taxon>Methanobacteriota</taxon>
        <taxon>Stenosarchaea group</taxon>
        <taxon>Halobacteria</taxon>
        <taxon>Halobacteriales</taxon>
        <taxon>Natrialbaceae</taxon>
        <taxon>Natrinema</taxon>
    </lineage>
</organism>
<dbReference type="GeneID" id="56144552"/>
<dbReference type="EMBL" id="CP059154">
    <property type="protein sequence ID" value="QLK25394.1"/>
    <property type="molecule type" value="Genomic_DNA"/>
</dbReference>
<protein>
    <recommendedName>
        <fullName evidence="3">ArsR family transcriptional regulator</fullName>
    </recommendedName>
</protein>
<dbReference type="RefSeq" id="WP_180840583.1">
    <property type="nucleotide sequence ID" value="NZ_CP059154.1"/>
</dbReference>